<evidence type="ECO:0000313" key="3">
    <source>
        <dbReference type="EMBL" id="MEN0642126.1"/>
    </source>
</evidence>
<name>A0ABU9VDZ7_9BACI</name>
<keyword evidence="1" id="KW-0597">Phosphoprotein</keyword>
<dbReference type="InterPro" id="IPR036513">
    <property type="entry name" value="STAS_dom_sf"/>
</dbReference>
<dbReference type="PANTHER" id="PTHR33745">
    <property type="entry name" value="RSBT ANTAGONIST PROTEIN RSBS-RELATED"/>
    <property type="match status" value="1"/>
</dbReference>
<keyword evidence="4" id="KW-1185">Reference proteome</keyword>
<dbReference type="PROSITE" id="PS50801">
    <property type="entry name" value="STAS"/>
    <property type="match status" value="1"/>
</dbReference>
<comment type="caution">
    <text evidence="3">The sequence shown here is derived from an EMBL/GenBank/DDBJ whole genome shotgun (WGS) entry which is preliminary data.</text>
</comment>
<dbReference type="CDD" id="cd07041">
    <property type="entry name" value="STAS_RsbR_RsbS_like"/>
    <property type="match status" value="1"/>
</dbReference>
<accession>A0ABU9VDZ7</accession>
<feature type="domain" description="STAS" evidence="2">
    <location>
        <begin position="162"/>
        <end position="273"/>
    </location>
</feature>
<protein>
    <submittedName>
        <fullName evidence="3">STAS domain-containing protein</fullName>
    </submittedName>
</protein>
<evidence type="ECO:0000256" key="1">
    <source>
        <dbReference type="ARBA" id="ARBA00022553"/>
    </source>
</evidence>
<sequence>MYVTLYDFFKSNAESITEDWYARLGMHKGGVYGTEDPDKIATLKEQNLRFHHIFIELFNDESVLEDETFQRWLDEVTSDEAHLNTLLPEVVEEFLNNQQIYLDYLHTYLQHHGDDFTLNEYQTYIQKITDTFQRVVVLYSKKSQQKSKQFILAQTKLINELSSPVIQLNHHISLLPLVGEINTERAKVIVSNTIKFCAEYEVTCLLIDLSGVSHIDTMVASQLSELIQGLRLIGTRTSLSGIRPEIAQTAVQLGIKFTSYNIYPSIAQALANLDFTTIDV</sequence>
<gene>
    <name evidence="3" type="ORF">MKY91_02970</name>
</gene>
<dbReference type="Pfam" id="PF01740">
    <property type="entry name" value="STAS"/>
    <property type="match status" value="1"/>
</dbReference>
<dbReference type="Proteomes" id="UP001418796">
    <property type="component" value="Unassembled WGS sequence"/>
</dbReference>
<dbReference type="InterPro" id="IPR002645">
    <property type="entry name" value="STAS_dom"/>
</dbReference>
<dbReference type="EMBL" id="JBCITK010000001">
    <property type="protein sequence ID" value="MEN0642126.1"/>
    <property type="molecule type" value="Genomic_DNA"/>
</dbReference>
<dbReference type="RefSeq" id="WP_343129282.1">
    <property type="nucleotide sequence ID" value="NZ_JBCITK010000001.1"/>
</dbReference>
<dbReference type="InterPro" id="IPR051932">
    <property type="entry name" value="Bact_StressResp_Reg"/>
</dbReference>
<dbReference type="Gene3D" id="3.30.750.24">
    <property type="entry name" value="STAS domain"/>
    <property type="match status" value="1"/>
</dbReference>
<organism evidence="3 4">
    <name type="scientific">Alkalicoccobacillus gibsonii</name>
    <dbReference type="NCBI Taxonomy" id="79881"/>
    <lineage>
        <taxon>Bacteria</taxon>
        <taxon>Bacillati</taxon>
        <taxon>Bacillota</taxon>
        <taxon>Bacilli</taxon>
        <taxon>Bacillales</taxon>
        <taxon>Bacillaceae</taxon>
        <taxon>Alkalicoccobacillus</taxon>
    </lineage>
</organism>
<proteinExistence type="predicted"/>
<reference evidence="3 4" key="1">
    <citation type="submission" date="2024-03" db="EMBL/GenBank/DDBJ databases">
        <title>Bacilli Hybrid Assemblies.</title>
        <authorList>
            <person name="Kovac J."/>
        </authorList>
    </citation>
    <scope>NUCLEOTIDE SEQUENCE [LARGE SCALE GENOMIC DNA]</scope>
    <source>
        <strain evidence="3 4">FSL R7-0666</strain>
    </source>
</reference>
<evidence type="ECO:0000313" key="4">
    <source>
        <dbReference type="Proteomes" id="UP001418796"/>
    </source>
</evidence>
<dbReference type="SUPFAM" id="SSF52091">
    <property type="entry name" value="SpoIIaa-like"/>
    <property type="match status" value="1"/>
</dbReference>
<dbReference type="PANTHER" id="PTHR33745:SF3">
    <property type="entry name" value="RSBT CO-ANTAGONIST PROTEIN RSBRC"/>
    <property type="match status" value="1"/>
</dbReference>
<evidence type="ECO:0000259" key="2">
    <source>
        <dbReference type="PROSITE" id="PS50801"/>
    </source>
</evidence>